<dbReference type="Gene3D" id="1.10.340.30">
    <property type="entry name" value="Hypothetical protein, domain 2"/>
    <property type="match status" value="1"/>
</dbReference>
<sequence length="188" mass="21124">MPRCEWCGDDPLYVEYHDREWGVPRRDSRELFEMLTLEGFQAGLSWITILRKRENFRAAFAGFRPQILAGWGAPEVERLLGDAGIVRHRGKIEATLSNARQWCRLEEARPGAFSDLVWDSVGGTPRQEGRRQHADLPSVTPEATALAKKLKAEGFRFCGPTTTYAFMQAAGLINDHVADCPRHAELAG</sequence>
<dbReference type="SUPFAM" id="SSF48150">
    <property type="entry name" value="DNA-glycosylase"/>
    <property type="match status" value="1"/>
</dbReference>
<protein>
    <submittedName>
        <fullName evidence="1">DNA-3-methyladenine glycosylase</fullName>
    </submittedName>
</protein>
<dbReference type="PANTHER" id="PTHR30037">
    <property type="entry name" value="DNA-3-METHYLADENINE GLYCOSYLASE 1"/>
    <property type="match status" value="1"/>
</dbReference>
<dbReference type="InterPro" id="IPR011257">
    <property type="entry name" value="DNA_glycosylase"/>
</dbReference>
<name>A0A1U7DI51_9RHOB</name>
<dbReference type="InterPro" id="IPR052891">
    <property type="entry name" value="DNA-3mA_glycosylase"/>
</dbReference>
<dbReference type="InterPro" id="IPR004597">
    <property type="entry name" value="Tag"/>
</dbReference>
<dbReference type="RefSeq" id="WP_076979571.1">
    <property type="nucleotide sequence ID" value="NZ_CP019124.1"/>
</dbReference>
<dbReference type="EMBL" id="CP019124">
    <property type="protein sequence ID" value="APX89548.1"/>
    <property type="molecule type" value="Genomic_DNA"/>
</dbReference>
<proteinExistence type="predicted"/>
<accession>A0A2M9DDE1</accession>
<dbReference type="InterPro" id="IPR005019">
    <property type="entry name" value="Adenine_glyco"/>
</dbReference>
<dbReference type="GO" id="GO:0006284">
    <property type="term" value="P:base-excision repair"/>
    <property type="evidence" value="ECO:0007669"/>
    <property type="project" value="InterPro"/>
</dbReference>
<dbReference type="Pfam" id="PF03352">
    <property type="entry name" value="Adenine_glyco"/>
    <property type="match status" value="1"/>
</dbReference>
<reference evidence="1 2" key="1">
    <citation type="submission" date="2017-01" db="EMBL/GenBank/DDBJ databases">
        <title>Genomic analysis of Xuhuaishuia manganoxidans DY6-4.</title>
        <authorList>
            <person name="Wang X."/>
        </authorList>
    </citation>
    <scope>NUCLEOTIDE SEQUENCE [LARGE SCALE GENOMIC DNA]</scope>
    <source>
        <strain evidence="1 2">DY6-4</strain>
    </source>
</reference>
<keyword evidence="2" id="KW-1185">Reference proteome</keyword>
<dbReference type="Proteomes" id="UP000187266">
    <property type="component" value="Chromosome"/>
</dbReference>
<evidence type="ECO:0000313" key="1">
    <source>
        <dbReference type="EMBL" id="APX89548.1"/>
    </source>
</evidence>
<dbReference type="PANTHER" id="PTHR30037:SF4">
    <property type="entry name" value="DNA-3-METHYLADENINE GLYCOSYLASE I"/>
    <property type="match status" value="1"/>
</dbReference>
<evidence type="ECO:0000313" key="2">
    <source>
        <dbReference type="Proteomes" id="UP000187266"/>
    </source>
</evidence>
<accession>A0A1U7DI51</accession>
<gene>
    <name evidence="1" type="ORF">BV394_07325</name>
</gene>
<dbReference type="AlphaFoldDB" id="A0A1U7DI51"/>
<dbReference type="STRING" id="1267768.BV394_07325"/>
<dbReference type="NCBIfam" id="TIGR00624">
    <property type="entry name" value="tag"/>
    <property type="match status" value="1"/>
</dbReference>
<dbReference type="GO" id="GO:0008725">
    <property type="term" value="F:DNA-3-methyladenine glycosylase activity"/>
    <property type="evidence" value="ECO:0007669"/>
    <property type="project" value="InterPro"/>
</dbReference>
<dbReference type="OrthoDB" id="9807664at2"/>
<organism evidence="1 2">
    <name type="scientific">Brevirhabdus pacifica</name>
    <dbReference type="NCBI Taxonomy" id="1267768"/>
    <lineage>
        <taxon>Bacteria</taxon>
        <taxon>Pseudomonadati</taxon>
        <taxon>Pseudomonadota</taxon>
        <taxon>Alphaproteobacteria</taxon>
        <taxon>Rhodobacterales</taxon>
        <taxon>Paracoccaceae</taxon>
        <taxon>Brevirhabdus</taxon>
    </lineage>
</organism>